<dbReference type="HOGENOM" id="CLU_3231378_0_0_10"/>
<evidence type="ECO:0000313" key="1">
    <source>
        <dbReference type="EMBL" id="ACE04751.1"/>
    </source>
</evidence>
<organism evidence="1">
    <name type="scientific">Chlorobium phaeobacteroides (strain BS1)</name>
    <dbReference type="NCBI Taxonomy" id="331678"/>
    <lineage>
        <taxon>Bacteria</taxon>
        <taxon>Pseudomonadati</taxon>
        <taxon>Chlorobiota</taxon>
        <taxon>Chlorobiia</taxon>
        <taxon>Chlorobiales</taxon>
        <taxon>Chlorobiaceae</taxon>
        <taxon>Chlorobium/Pelodictyon group</taxon>
        <taxon>Chlorobium</taxon>
    </lineage>
</organism>
<dbReference type="KEGG" id="cpb:Cphamn1_1833"/>
<reference evidence="1" key="1">
    <citation type="submission" date="2008-06" db="EMBL/GenBank/DDBJ databases">
        <title>Complete sequence of Chlorobium phaeobacteroides BS1.</title>
        <authorList>
            <consortium name="US DOE Joint Genome Institute"/>
            <person name="Lucas S."/>
            <person name="Copeland A."/>
            <person name="Lapidus A."/>
            <person name="Glavina del Rio T."/>
            <person name="Dalin E."/>
            <person name="Tice H."/>
            <person name="Bruce D."/>
            <person name="Goodwin L."/>
            <person name="Pitluck S."/>
            <person name="Schmutz J."/>
            <person name="Larimer F."/>
            <person name="Land M."/>
            <person name="Hauser L."/>
            <person name="Kyrpides N."/>
            <person name="Ovchinnikova G."/>
            <person name="Li T."/>
            <person name="Liu Z."/>
            <person name="Zhao F."/>
            <person name="Overmann J."/>
            <person name="Bryant D.A."/>
            <person name="Richardson P."/>
        </authorList>
    </citation>
    <scope>NUCLEOTIDE SEQUENCE [LARGE SCALE GENOMIC DNA]</scope>
    <source>
        <strain evidence="1">BS1</strain>
    </source>
</reference>
<protein>
    <submittedName>
        <fullName evidence="1">Uncharacterized protein</fullName>
    </submittedName>
</protein>
<dbReference type="STRING" id="331678.Cphamn1_1833"/>
<accession>B3ELG3</accession>
<dbReference type="EMBL" id="CP001101">
    <property type="protein sequence ID" value="ACE04751.1"/>
    <property type="molecule type" value="Genomic_DNA"/>
</dbReference>
<name>B3ELG3_CHLPB</name>
<sequence>MTLPAFFCKRDVYLILNKFTKGRKKGRTRTGNIPFSVIPEPDP</sequence>
<proteinExistence type="predicted"/>
<dbReference type="AlphaFoldDB" id="B3ELG3"/>
<gene>
    <name evidence="1" type="ordered locus">Cphamn1_1833</name>
</gene>